<reference evidence="2 3" key="1">
    <citation type="submission" date="2017-06" db="EMBL/GenBank/DDBJ databases">
        <authorList>
            <person name="Kim H.J."/>
            <person name="Triplett B.A."/>
        </authorList>
    </citation>
    <scope>NUCLEOTIDE SEQUENCE [LARGE SCALE GENOMIC DNA]</scope>
    <source>
        <strain evidence="2 3">U15</strain>
    </source>
</reference>
<evidence type="ECO:0000256" key="1">
    <source>
        <dbReference type="SAM" id="Phobius"/>
    </source>
</evidence>
<organism evidence="2 3">
    <name type="scientific">Noviherbaspirillum humi</name>
    <dbReference type="NCBI Taxonomy" id="1688639"/>
    <lineage>
        <taxon>Bacteria</taxon>
        <taxon>Pseudomonadati</taxon>
        <taxon>Pseudomonadota</taxon>
        <taxon>Betaproteobacteria</taxon>
        <taxon>Burkholderiales</taxon>
        <taxon>Oxalobacteraceae</taxon>
        <taxon>Noviherbaspirillum</taxon>
    </lineage>
</organism>
<keyword evidence="1" id="KW-1133">Transmembrane helix</keyword>
<sequence>MTEPIRRDRVQVASYLLTGFILLLVLWRDLLAALFSGLLVFSLVRMLAPALGKSISDHRARVLAVAVLSGAIVALLTAGIWGAASFFGSEAGNPQTIMQRLADIIEASRGQLPPWIMDHVPASAEALRAMLTGWLREHAAQAQTLGQQAGRTIAHILIGMVIGAIAALRDATSPHHYKPLAAALYARVVNLHRAFRNIVFAQVRIAALNAVFTAIYLMLVLPMAGVNLPLKKSMVAITFVAGLLPVIGNLISNTVVVIVGLSHSLQVALASLLFLVVIHKLEYFLNARIIGSHINARAWELLGAMLLMEAVFGLHGVVAAPVFYAYLKQELMDRDLV</sequence>
<feature type="transmembrane region" description="Helical" evidence="1">
    <location>
        <begin position="233"/>
        <end position="251"/>
    </location>
</feature>
<keyword evidence="1" id="KW-0472">Membrane</keyword>
<evidence type="ECO:0000313" key="3">
    <source>
        <dbReference type="Proteomes" id="UP000198284"/>
    </source>
</evidence>
<proteinExistence type="predicted"/>
<dbReference type="AlphaFoldDB" id="A0A239C5W0"/>
<feature type="transmembrane region" description="Helical" evidence="1">
    <location>
        <begin position="198"/>
        <end position="221"/>
    </location>
</feature>
<dbReference type="Proteomes" id="UP000198284">
    <property type="component" value="Unassembled WGS sequence"/>
</dbReference>
<accession>A0A239C5W0</accession>
<feature type="transmembrane region" description="Helical" evidence="1">
    <location>
        <begin position="33"/>
        <end position="51"/>
    </location>
</feature>
<dbReference type="RefSeq" id="WP_089397484.1">
    <property type="nucleotide sequence ID" value="NZ_FZOT01000001.1"/>
</dbReference>
<dbReference type="EMBL" id="FZOT01000001">
    <property type="protein sequence ID" value="SNS15048.1"/>
    <property type="molecule type" value="Genomic_DNA"/>
</dbReference>
<name>A0A239C5W0_9BURK</name>
<feature type="transmembrane region" description="Helical" evidence="1">
    <location>
        <begin position="12"/>
        <end position="27"/>
    </location>
</feature>
<feature type="transmembrane region" description="Helical" evidence="1">
    <location>
        <begin position="299"/>
        <end position="327"/>
    </location>
</feature>
<dbReference type="OrthoDB" id="8113193at2"/>
<evidence type="ECO:0000313" key="2">
    <source>
        <dbReference type="EMBL" id="SNS15048.1"/>
    </source>
</evidence>
<keyword evidence="3" id="KW-1185">Reference proteome</keyword>
<keyword evidence="1" id="KW-0812">Transmembrane</keyword>
<gene>
    <name evidence="2" type="ORF">SAMN06265795_101256</name>
</gene>
<protein>
    <submittedName>
        <fullName evidence="2">Predicted PurR-regulated permease PerM</fullName>
    </submittedName>
</protein>
<feature type="transmembrane region" description="Helical" evidence="1">
    <location>
        <begin position="63"/>
        <end position="84"/>
    </location>
</feature>